<sequence>MARNVWFQLVNEATRDAYANTTVDSLRLPESAEDIADLRVAVIQKCPNSLTNVIAANLRVYADEAAYKAKKQCSPQSSLNELDAQATLIVEVPTQRLQQLQRPLLEIPQVDWTVASCSQLVVEDKAELIELPPSCVDGTGIGRSSGPLMLYRRPSLVKQWDEMDRCSIQTYALLWIVGPPGTGK</sequence>
<evidence type="ECO:0000313" key="1">
    <source>
        <dbReference type="EMBL" id="ETP45972.1"/>
    </source>
</evidence>
<accession>W2ZF42</accession>
<dbReference type="EMBL" id="ANIY01001632">
    <property type="protein sequence ID" value="ETP45972.1"/>
    <property type="molecule type" value="Genomic_DNA"/>
</dbReference>
<dbReference type="AlphaFoldDB" id="W2ZF42"/>
<name>W2ZF42_PHYNI</name>
<feature type="non-terminal residue" evidence="1">
    <location>
        <position position="184"/>
    </location>
</feature>
<dbReference type="Proteomes" id="UP000018948">
    <property type="component" value="Unassembled WGS sequence"/>
</dbReference>
<evidence type="ECO:0000313" key="2">
    <source>
        <dbReference type="Proteomes" id="UP000018948"/>
    </source>
</evidence>
<comment type="caution">
    <text evidence="1">The sequence shown here is derived from an EMBL/GenBank/DDBJ whole genome shotgun (WGS) entry which is preliminary data.</text>
</comment>
<protein>
    <submittedName>
        <fullName evidence="1">Uncharacterized protein</fullName>
    </submittedName>
</protein>
<reference evidence="1 2" key="1">
    <citation type="submission" date="2013-11" db="EMBL/GenBank/DDBJ databases">
        <title>The Genome Sequence of Phytophthora parasitica P10297.</title>
        <authorList>
            <consortium name="The Broad Institute Genomics Platform"/>
            <person name="Russ C."/>
            <person name="Tyler B."/>
            <person name="Panabieres F."/>
            <person name="Shan W."/>
            <person name="Tripathy S."/>
            <person name="Grunwald N."/>
            <person name="Machado M."/>
            <person name="Johnson C.S."/>
            <person name="Walker B."/>
            <person name="Young S.K."/>
            <person name="Zeng Q."/>
            <person name="Gargeya S."/>
            <person name="Fitzgerald M."/>
            <person name="Haas B."/>
            <person name="Abouelleil A."/>
            <person name="Allen A.W."/>
            <person name="Alvarado L."/>
            <person name="Arachchi H.M."/>
            <person name="Berlin A.M."/>
            <person name="Chapman S.B."/>
            <person name="Gainer-Dewar J."/>
            <person name="Goldberg J."/>
            <person name="Griggs A."/>
            <person name="Gujja S."/>
            <person name="Hansen M."/>
            <person name="Howarth C."/>
            <person name="Imamovic A."/>
            <person name="Ireland A."/>
            <person name="Larimer J."/>
            <person name="McCowan C."/>
            <person name="Murphy C."/>
            <person name="Pearson M."/>
            <person name="Poon T.W."/>
            <person name="Priest M."/>
            <person name="Roberts A."/>
            <person name="Saif S."/>
            <person name="Shea T."/>
            <person name="Sisk P."/>
            <person name="Sykes S."/>
            <person name="Wortman J."/>
            <person name="Nusbaum C."/>
            <person name="Birren B."/>
        </authorList>
    </citation>
    <scope>NUCLEOTIDE SEQUENCE [LARGE SCALE GENOMIC DNA]</scope>
    <source>
        <strain evidence="1 2">P10297</strain>
    </source>
</reference>
<gene>
    <name evidence="1" type="ORF">F442_07723</name>
</gene>
<proteinExistence type="predicted"/>
<dbReference type="OrthoDB" id="77741at2759"/>
<organism evidence="1 2">
    <name type="scientific">Phytophthora nicotianae P10297</name>
    <dbReference type="NCBI Taxonomy" id="1317064"/>
    <lineage>
        <taxon>Eukaryota</taxon>
        <taxon>Sar</taxon>
        <taxon>Stramenopiles</taxon>
        <taxon>Oomycota</taxon>
        <taxon>Peronosporomycetes</taxon>
        <taxon>Peronosporales</taxon>
        <taxon>Peronosporaceae</taxon>
        <taxon>Phytophthora</taxon>
    </lineage>
</organism>